<proteinExistence type="inferred from homology"/>
<comment type="similarity">
    <text evidence="1">Belongs to the universal ribosomal protein uS14 family.</text>
</comment>
<evidence type="ECO:0000256" key="3">
    <source>
        <dbReference type="ARBA" id="ARBA00023274"/>
    </source>
</evidence>
<evidence type="ECO:0000256" key="1">
    <source>
        <dbReference type="ARBA" id="ARBA00009083"/>
    </source>
</evidence>
<dbReference type="NCBIfam" id="NF006477">
    <property type="entry name" value="PRK08881.1"/>
    <property type="match status" value="1"/>
</dbReference>
<geneLocation type="mitochondrion" evidence="4"/>
<name>A0A2P1G7I8_9CHLO</name>
<dbReference type="GO" id="GO:0003735">
    <property type="term" value="F:structural constituent of ribosome"/>
    <property type="evidence" value="ECO:0007669"/>
    <property type="project" value="InterPro"/>
</dbReference>
<dbReference type="GO" id="GO:0005763">
    <property type="term" value="C:mitochondrial small ribosomal subunit"/>
    <property type="evidence" value="ECO:0007669"/>
    <property type="project" value="TreeGrafter"/>
</dbReference>
<dbReference type="PANTHER" id="PTHR19836">
    <property type="entry name" value="30S RIBOSOMAL PROTEIN S14"/>
    <property type="match status" value="1"/>
</dbReference>
<keyword evidence="2 4" id="KW-0689">Ribosomal protein</keyword>
<gene>
    <name evidence="4" type="primary">rps14</name>
</gene>
<evidence type="ECO:0000313" key="4">
    <source>
        <dbReference type="EMBL" id="AVM80908.1"/>
    </source>
</evidence>
<evidence type="ECO:0000256" key="2">
    <source>
        <dbReference type="ARBA" id="ARBA00022980"/>
    </source>
</evidence>
<organism evidence="4">
    <name type="scientific">Prototheca zopfii</name>
    <dbReference type="NCBI Taxonomy" id="3112"/>
    <lineage>
        <taxon>Eukaryota</taxon>
        <taxon>Viridiplantae</taxon>
        <taxon>Chlorophyta</taxon>
        <taxon>core chlorophytes</taxon>
        <taxon>Trebouxiophyceae</taxon>
        <taxon>Chlorellales</taxon>
        <taxon>Chlorellaceae</taxon>
        <taxon>Prototheca</taxon>
    </lineage>
</organism>
<dbReference type="AlphaFoldDB" id="A0A2P1G7I8"/>
<dbReference type="EMBL" id="MF197533">
    <property type="protein sequence ID" value="AVM80908.1"/>
    <property type="molecule type" value="Genomic_DNA"/>
</dbReference>
<dbReference type="FunFam" id="1.10.287.1480:FF:000001">
    <property type="entry name" value="30S ribosomal protein S14"/>
    <property type="match status" value="1"/>
</dbReference>
<dbReference type="Pfam" id="PF00253">
    <property type="entry name" value="Ribosomal_S14"/>
    <property type="match status" value="1"/>
</dbReference>
<keyword evidence="4" id="KW-0496">Mitochondrion</keyword>
<dbReference type="PANTHER" id="PTHR19836:SF19">
    <property type="entry name" value="SMALL RIBOSOMAL SUBUNIT PROTEIN US14M"/>
    <property type="match status" value="1"/>
</dbReference>
<protein>
    <submittedName>
        <fullName evidence="4">Ribosomal protein S14</fullName>
    </submittedName>
</protein>
<dbReference type="Gene3D" id="1.10.287.1480">
    <property type="match status" value="1"/>
</dbReference>
<reference evidence="4" key="1">
    <citation type="journal article" date="2018" name="Sci. Rep.">
        <title>Genome sequencing of Prototheca zopfii genotypes 1 and 2 provides evidence of a severe reduction in organellar genomes.</title>
        <authorList>
            <person name="Severgnini M."/>
            <person name="Lazzari B."/>
            <person name="Capra E."/>
            <person name="Chessa S."/>
            <person name="Luini M."/>
            <person name="Bordoni R."/>
            <person name="Castiglioni B."/>
            <person name="Ricchi M."/>
            <person name="Cremonesi P."/>
        </authorList>
    </citation>
    <scope>NUCLEOTIDE SEQUENCE</scope>
    <source>
        <strain evidence="4">SAG 2063</strain>
    </source>
</reference>
<dbReference type="InterPro" id="IPR001209">
    <property type="entry name" value="Ribosomal_uS14"/>
</dbReference>
<keyword evidence="3" id="KW-0687">Ribonucleoprotein</keyword>
<dbReference type="GO" id="GO:0006412">
    <property type="term" value="P:translation"/>
    <property type="evidence" value="ECO:0007669"/>
    <property type="project" value="InterPro"/>
</dbReference>
<accession>A0A2P1G7I8</accession>
<dbReference type="SUPFAM" id="SSF57716">
    <property type="entry name" value="Glucocorticoid receptor-like (DNA-binding domain)"/>
    <property type="match status" value="1"/>
</dbReference>
<sequence length="99" mass="11789">MFNSIKKDLKRRNLHKKYEQKRLLLQALINTNTIDPSLRLEFVQKLNDLPRNSSKIRLKNRCILTGRGKGISKFTRLSRIKFRELAYTNQLTGWVKTSW</sequence>